<comment type="caution">
    <text evidence="2">The sequence shown here is derived from an EMBL/GenBank/DDBJ whole genome shotgun (WGS) entry which is preliminary data.</text>
</comment>
<feature type="region of interest" description="Disordered" evidence="1">
    <location>
        <begin position="1"/>
        <end position="32"/>
    </location>
</feature>
<name>Q0FWR2_SALBH</name>
<evidence type="ECO:0000313" key="2">
    <source>
        <dbReference type="EMBL" id="EAU48490.1"/>
    </source>
</evidence>
<dbReference type="HOGENOM" id="CLU_3390696_0_0_5"/>
<proteinExistence type="predicted"/>
<dbReference type="Proteomes" id="UP000006230">
    <property type="component" value="Unassembled WGS sequence"/>
</dbReference>
<sequence length="32" mass="3826">MPGRCGPASFRRPSCSISRLPRPRRRSSRWRR</sequence>
<feature type="compositionally biased region" description="Basic residues" evidence="1">
    <location>
        <begin position="21"/>
        <end position="32"/>
    </location>
</feature>
<keyword evidence="3" id="KW-1185">Reference proteome</keyword>
<evidence type="ECO:0000313" key="3">
    <source>
        <dbReference type="Proteomes" id="UP000006230"/>
    </source>
</evidence>
<protein>
    <submittedName>
        <fullName evidence="2">Uncharacterized protein</fullName>
    </submittedName>
</protein>
<accession>Q0FWR2</accession>
<gene>
    <name evidence="2" type="ORF">R2601_02918</name>
</gene>
<reference evidence="2 3" key="1">
    <citation type="journal article" date="2010" name="J. Bacteriol.">
        <title>Genome sequences of Pelagibaca bermudensis HTCC2601T and Maritimibacter alkaliphilus HTCC2654T, the type strains of two marine Roseobacter genera.</title>
        <authorList>
            <person name="Thrash J.C."/>
            <person name="Cho J.C."/>
            <person name="Ferriera S."/>
            <person name="Johnson J."/>
            <person name="Vergin K.L."/>
            <person name="Giovannoni S.J."/>
        </authorList>
    </citation>
    <scope>NUCLEOTIDE SEQUENCE [LARGE SCALE GENOMIC DNA]</scope>
    <source>
        <strain evidence="3">DSM 26914 / JCM 13377 / KCTC 12554 / HTCC2601</strain>
    </source>
</reference>
<organism evidence="2 3">
    <name type="scientific">Salipiger bermudensis (strain DSM 26914 / JCM 13377 / KCTC 12554 / HTCC2601)</name>
    <name type="common">Pelagibaca bermudensis</name>
    <dbReference type="NCBI Taxonomy" id="314265"/>
    <lineage>
        <taxon>Bacteria</taxon>
        <taxon>Pseudomonadati</taxon>
        <taxon>Pseudomonadota</taxon>
        <taxon>Alphaproteobacteria</taxon>
        <taxon>Rhodobacterales</taxon>
        <taxon>Roseobacteraceae</taxon>
        <taxon>Salipiger</taxon>
    </lineage>
</organism>
<dbReference type="EMBL" id="AATQ01000001">
    <property type="protein sequence ID" value="EAU48490.1"/>
    <property type="molecule type" value="Genomic_DNA"/>
</dbReference>
<dbReference type="AlphaFoldDB" id="Q0FWR2"/>
<feature type="compositionally biased region" description="Low complexity" evidence="1">
    <location>
        <begin position="11"/>
        <end position="20"/>
    </location>
</feature>
<evidence type="ECO:0000256" key="1">
    <source>
        <dbReference type="SAM" id="MobiDB-lite"/>
    </source>
</evidence>